<protein>
    <submittedName>
        <fullName evidence="1">Unannotated protein</fullName>
    </submittedName>
</protein>
<sequence length="65" mass="7735">MRRIASEFRQEAVFRIDADNLEVHAVFNDFVSSRPRLEHRRALEELTQELTEELGEDFTDPEPEF</sequence>
<proteinExistence type="predicted"/>
<name>A0A6J7RWY3_9ZZZZ</name>
<dbReference type="EMBL" id="CAFBPW010000083">
    <property type="protein sequence ID" value="CAB5033361.1"/>
    <property type="molecule type" value="Genomic_DNA"/>
</dbReference>
<gene>
    <name evidence="1" type="ORF">UFOPK4173_00869</name>
</gene>
<reference evidence="1" key="1">
    <citation type="submission" date="2020-05" db="EMBL/GenBank/DDBJ databases">
        <authorList>
            <person name="Chiriac C."/>
            <person name="Salcher M."/>
            <person name="Ghai R."/>
            <person name="Kavagutti S V."/>
        </authorList>
    </citation>
    <scope>NUCLEOTIDE SEQUENCE</scope>
</reference>
<accession>A0A6J7RWY3</accession>
<dbReference type="AlphaFoldDB" id="A0A6J7RWY3"/>
<organism evidence="1">
    <name type="scientific">freshwater metagenome</name>
    <dbReference type="NCBI Taxonomy" id="449393"/>
    <lineage>
        <taxon>unclassified sequences</taxon>
        <taxon>metagenomes</taxon>
        <taxon>ecological metagenomes</taxon>
    </lineage>
</organism>
<evidence type="ECO:0000313" key="1">
    <source>
        <dbReference type="EMBL" id="CAB5033361.1"/>
    </source>
</evidence>